<reference evidence="2 3" key="1">
    <citation type="submission" date="2012-12" db="EMBL/GenBank/DDBJ databases">
        <title>Novel taxa of Listeriaceae from agricultural environments in the United States.</title>
        <authorList>
            <person name="den Bakker H.C."/>
            <person name="Allred A."/>
            <person name="Warchocki S."/>
            <person name="Wright E.M."/>
            <person name="Burrell A."/>
            <person name="Nightingale K.K."/>
            <person name="Kephart D."/>
            <person name="Wiedmann M."/>
        </authorList>
    </citation>
    <scope>NUCLEOTIDE SEQUENCE [LARGE SCALE GENOMIC DNA]</scope>
    <source>
        <strain evidence="2 3">FSL F6-1037</strain>
    </source>
</reference>
<comment type="caution">
    <text evidence="2">The sequence shown here is derived from an EMBL/GenBank/DDBJ whole genome shotgun (WGS) entry which is preliminary data.</text>
</comment>
<gene>
    <name evidence="2" type="ORF">BCAMP_11515</name>
</gene>
<dbReference type="RefSeq" id="WP_035315560.1">
    <property type="nucleotide sequence ID" value="NZ_AODH01000054.1"/>
</dbReference>
<evidence type="ECO:0000313" key="3">
    <source>
        <dbReference type="Proteomes" id="UP000019243"/>
    </source>
</evidence>
<sequence length="73" mass="8688">MTKQLQAAHKEIQSLKAKNRDLESEVTWLKAFVSDSRTFKTFVELIKDRVEDSEVKRIENRENPPKRNRGMER</sequence>
<dbReference type="EMBL" id="AODH01000054">
    <property type="protein sequence ID" value="EUJ35650.1"/>
    <property type="molecule type" value="Genomic_DNA"/>
</dbReference>
<organism evidence="2 3">
    <name type="scientific">Brochothrix campestris FSL F6-1037</name>
    <dbReference type="NCBI Taxonomy" id="1265861"/>
    <lineage>
        <taxon>Bacteria</taxon>
        <taxon>Bacillati</taxon>
        <taxon>Bacillota</taxon>
        <taxon>Bacilli</taxon>
        <taxon>Bacillales</taxon>
        <taxon>Listeriaceae</taxon>
        <taxon>Brochothrix</taxon>
    </lineage>
</organism>
<keyword evidence="3" id="KW-1185">Reference proteome</keyword>
<evidence type="ECO:0000256" key="1">
    <source>
        <dbReference type="SAM" id="MobiDB-lite"/>
    </source>
</evidence>
<accession>W7CEJ3</accession>
<proteinExistence type="predicted"/>
<feature type="region of interest" description="Disordered" evidence="1">
    <location>
        <begin position="53"/>
        <end position="73"/>
    </location>
</feature>
<evidence type="ECO:0000313" key="2">
    <source>
        <dbReference type="EMBL" id="EUJ35650.1"/>
    </source>
</evidence>
<name>W7CEJ3_9LIST</name>
<dbReference type="Proteomes" id="UP000019243">
    <property type="component" value="Unassembled WGS sequence"/>
</dbReference>
<dbReference type="AlphaFoldDB" id="W7CEJ3"/>
<protein>
    <submittedName>
        <fullName evidence="2">Uncharacterized protein</fullName>
    </submittedName>
</protein>